<evidence type="ECO:0000256" key="1">
    <source>
        <dbReference type="SAM" id="MobiDB-lite"/>
    </source>
</evidence>
<feature type="transmembrane region" description="Helical" evidence="2">
    <location>
        <begin position="77"/>
        <end position="98"/>
    </location>
</feature>
<feature type="transmembrane region" description="Helical" evidence="2">
    <location>
        <begin position="9"/>
        <end position="36"/>
    </location>
</feature>
<organism evidence="3 4">
    <name type="scientific">Patiria miniata</name>
    <name type="common">Bat star</name>
    <name type="synonym">Asterina miniata</name>
    <dbReference type="NCBI Taxonomy" id="46514"/>
    <lineage>
        <taxon>Eukaryota</taxon>
        <taxon>Metazoa</taxon>
        <taxon>Echinodermata</taxon>
        <taxon>Eleutherozoa</taxon>
        <taxon>Asterozoa</taxon>
        <taxon>Asteroidea</taxon>
        <taxon>Valvatacea</taxon>
        <taxon>Valvatida</taxon>
        <taxon>Asterinidae</taxon>
        <taxon>Patiria</taxon>
    </lineage>
</organism>
<dbReference type="RefSeq" id="XP_038046840.1">
    <property type="nucleotide sequence ID" value="XM_038190912.1"/>
</dbReference>
<keyword evidence="4" id="KW-1185">Reference proteome</keyword>
<keyword evidence="2" id="KW-0472">Membrane</keyword>
<feature type="compositionally biased region" description="Basic and acidic residues" evidence="1">
    <location>
        <begin position="317"/>
        <end position="331"/>
    </location>
</feature>
<feature type="compositionally biased region" description="Polar residues" evidence="1">
    <location>
        <begin position="267"/>
        <end position="294"/>
    </location>
</feature>
<feature type="compositionally biased region" description="Basic and acidic residues" evidence="1">
    <location>
        <begin position="173"/>
        <end position="185"/>
    </location>
</feature>
<protein>
    <submittedName>
        <fullName evidence="3">Uncharacterized protein</fullName>
    </submittedName>
</protein>
<feature type="compositionally biased region" description="Basic and acidic residues" evidence="1">
    <location>
        <begin position="247"/>
        <end position="263"/>
    </location>
</feature>
<proteinExistence type="predicted"/>
<dbReference type="GeneID" id="119721040"/>
<evidence type="ECO:0000256" key="2">
    <source>
        <dbReference type="SAM" id="Phobius"/>
    </source>
</evidence>
<feature type="transmembrane region" description="Helical" evidence="2">
    <location>
        <begin position="129"/>
        <end position="155"/>
    </location>
</feature>
<sequence length="331" mass="36528">MGDCLSNRLVVLGVALFAALYLLAGAMMAAVGLVAFLKMPVLFSTGCIIWVGFVVFLCGAVLFLMSVCNKEVSLHKSYLMILLCLTVLLVSIANIVLIETIEWNGVRVEKVSQDIDETMMEASNSLTIFLTYLLGLLGSVIGLVASFFGMIYIYFTLSVPLLKATQKSKPQHEVKMKRSLCDKYRNKPPRKFNFKLTPPPDSKVQATTRWHDDDADLYHVRWVYDEQSPGPRPNEDETPAGGSGEQRAADNKALMDEIKEKVGSRRLPSTSLDVTAQMNTSMTTQPDGTSQGSLSEDLVLGRIGQLPPNARSSFRRHSNEESDKKVAATQL</sequence>
<feature type="region of interest" description="Disordered" evidence="1">
    <location>
        <begin position="225"/>
        <end position="331"/>
    </location>
</feature>
<accession>A0A913Z7N0</accession>
<evidence type="ECO:0000313" key="4">
    <source>
        <dbReference type="Proteomes" id="UP000887568"/>
    </source>
</evidence>
<dbReference type="Proteomes" id="UP000887568">
    <property type="component" value="Unplaced"/>
</dbReference>
<dbReference type="OrthoDB" id="10439984at2759"/>
<evidence type="ECO:0000313" key="3">
    <source>
        <dbReference type="EnsemblMetazoa" id="XP_038046840.1"/>
    </source>
</evidence>
<feature type="region of interest" description="Disordered" evidence="1">
    <location>
        <begin position="173"/>
        <end position="210"/>
    </location>
</feature>
<dbReference type="AlphaFoldDB" id="A0A913Z7N0"/>
<keyword evidence="2" id="KW-1133">Transmembrane helix</keyword>
<dbReference type="OMA" id="DLYHVRW"/>
<feature type="transmembrane region" description="Helical" evidence="2">
    <location>
        <begin position="42"/>
        <end position="65"/>
    </location>
</feature>
<dbReference type="EnsemblMetazoa" id="XM_038190912.1">
    <property type="protein sequence ID" value="XP_038046840.1"/>
    <property type="gene ID" value="LOC119721040"/>
</dbReference>
<name>A0A913Z7N0_PATMI</name>
<reference evidence="3" key="1">
    <citation type="submission" date="2022-11" db="UniProtKB">
        <authorList>
            <consortium name="EnsemblMetazoa"/>
        </authorList>
    </citation>
    <scope>IDENTIFICATION</scope>
</reference>
<keyword evidence="2" id="KW-0812">Transmembrane</keyword>